<keyword evidence="1" id="KW-0175">Coiled coil</keyword>
<name>A0A1W1BBF8_9ZZZZ</name>
<dbReference type="Pfam" id="PF13682">
    <property type="entry name" value="CZB"/>
    <property type="match status" value="1"/>
</dbReference>
<protein>
    <submittedName>
        <fullName evidence="3">Methyl-accepting chemotaxis protein</fullName>
    </submittedName>
</protein>
<sequence>MEKDIVLKQLRSAKAAHISWVQKAKLLIEGIDIDKSSIPINSTECKFGQWFYNDAQKLNGLRNNSLDCMENIENYHGQLHDIYLQIFKLYYLIEDKGFFANLFSSKKKIGTEVTEKGREHFLELEKVSKELLSEIARLERRVIAISNEEIAEL</sequence>
<feature type="coiled-coil region" evidence="1">
    <location>
        <begin position="121"/>
        <end position="148"/>
    </location>
</feature>
<evidence type="ECO:0000313" key="3">
    <source>
        <dbReference type="EMBL" id="SFV50876.1"/>
    </source>
</evidence>
<dbReference type="Gene3D" id="1.20.120.30">
    <property type="entry name" value="Aspartate receptor, ligand-binding domain"/>
    <property type="match status" value="1"/>
</dbReference>
<organism evidence="3">
    <name type="scientific">hydrothermal vent metagenome</name>
    <dbReference type="NCBI Taxonomy" id="652676"/>
    <lineage>
        <taxon>unclassified sequences</taxon>
        <taxon>metagenomes</taxon>
        <taxon>ecological metagenomes</taxon>
    </lineage>
</organism>
<feature type="domain" description="Chemoreceptor zinc-binding" evidence="2">
    <location>
        <begin position="17"/>
        <end position="84"/>
    </location>
</feature>
<reference evidence="3" key="1">
    <citation type="submission" date="2016-10" db="EMBL/GenBank/DDBJ databases">
        <authorList>
            <person name="de Groot N.N."/>
        </authorList>
    </citation>
    <scope>NUCLEOTIDE SEQUENCE</scope>
</reference>
<proteinExistence type="predicted"/>
<dbReference type="EMBL" id="FPHG01000005">
    <property type="protein sequence ID" value="SFV50876.1"/>
    <property type="molecule type" value="Genomic_DNA"/>
</dbReference>
<evidence type="ECO:0000256" key="1">
    <source>
        <dbReference type="SAM" id="Coils"/>
    </source>
</evidence>
<gene>
    <name evidence="3" type="ORF">MNB_SV-9-1215</name>
</gene>
<dbReference type="InterPro" id="IPR025991">
    <property type="entry name" value="Chemoreceptor_zinc-bind_dom"/>
</dbReference>
<accession>A0A1W1BBF8</accession>
<dbReference type="AlphaFoldDB" id="A0A1W1BBF8"/>
<evidence type="ECO:0000259" key="2">
    <source>
        <dbReference type="Pfam" id="PF13682"/>
    </source>
</evidence>